<keyword evidence="3" id="KW-0862">Zinc</keyword>
<dbReference type="KEGG" id="scac:106082094"/>
<evidence type="ECO:0000256" key="2">
    <source>
        <dbReference type="ARBA" id="ARBA00022771"/>
    </source>
</evidence>
<dbReference type="EnsemblMetazoa" id="SCAU002322-RA">
    <property type="protein sequence ID" value="SCAU002322-PA"/>
    <property type="gene ID" value="SCAU002322"/>
</dbReference>
<dbReference type="STRING" id="35570.A0A1I8NV89"/>
<dbReference type="GO" id="GO:0008270">
    <property type="term" value="F:zinc ion binding"/>
    <property type="evidence" value="ECO:0007669"/>
    <property type="project" value="UniProtKB-KW"/>
</dbReference>
<evidence type="ECO:0000256" key="1">
    <source>
        <dbReference type="ARBA" id="ARBA00022723"/>
    </source>
</evidence>
<evidence type="ECO:0000256" key="3">
    <source>
        <dbReference type="ARBA" id="ARBA00022833"/>
    </source>
</evidence>
<dbReference type="InterPro" id="IPR051188">
    <property type="entry name" value="PHD-type_Zinc_Finger"/>
</dbReference>
<dbReference type="PANTHER" id="PTHR12420">
    <property type="entry name" value="PHD FINGER PROTEIN"/>
    <property type="match status" value="1"/>
</dbReference>
<reference evidence="5" key="2">
    <citation type="submission" date="2020-05" db="UniProtKB">
        <authorList>
            <consortium name="EnsemblMetazoa"/>
        </authorList>
    </citation>
    <scope>IDENTIFICATION</scope>
    <source>
        <strain evidence="5">USDA</strain>
    </source>
</reference>
<dbReference type="PROSITE" id="PS51805">
    <property type="entry name" value="EPHD"/>
    <property type="match status" value="1"/>
</dbReference>
<dbReference type="SUPFAM" id="SSF57903">
    <property type="entry name" value="FYVE/PHD zinc finger"/>
    <property type="match status" value="1"/>
</dbReference>
<dbReference type="VEuPathDB" id="VectorBase:SCAU002322"/>
<dbReference type="Proteomes" id="UP000095300">
    <property type="component" value="Unassembled WGS sequence"/>
</dbReference>
<dbReference type="OrthoDB" id="512616at2759"/>
<keyword evidence="1" id="KW-0479">Metal-binding</keyword>
<dbReference type="PANTHER" id="PTHR12420:SF42">
    <property type="entry name" value="G2_M PHASE-SPECIFIC E3 UBIQUITIN-PROTEIN LIGASE"/>
    <property type="match status" value="1"/>
</dbReference>
<reference evidence="6" key="1">
    <citation type="submission" date="2015-05" db="EMBL/GenBank/DDBJ databases">
        <authorList>
            <person name="Wilson R.K."/>
            <person name="Warren W.C."/>
            <person name="Olafson P."/>
        </authorList>
    </citation>
    <scope>NUCLEOTIDE SEQUENCE [LARGE SCALE GENOMIC DNA]</scope>
    <source>
        <strain evidence="6">USDA</strain>
    </source>
</reference>
<dbReference type="Gene3D" id="3.30.40.10">
    <property type="entry name" value="Zinc/RING finger domain, C3HC4 (zinc finger)"/>
    <property type="match status" value="2"/>
</dbReference>
<dbReference type="InterPro" id="IPR019786">
    <property type="entry name" value="Zinc_finger_PHD-type_CS"/>
</dbReference>
<dbReference type="InterPro" id="IPR013083">
    <property type="entry name" value="Znf_RING/FYVE/PHD"/>
</dbReference>
<dbReference type="InterPro" id="IPR011011">
    <property type="entry name" value="Znf_FYVE_PHD"/>
</dbReference>
<sequence>MDNRPAEEATCMTCDICKMKTSTGIEDTLHFGEWMNKSDVKVHYFCLLLSTHLPQKGEDHGGILGFLLRDIRKEIHMAKQRTCMYCEAKSANIMCHICKKYYHLVCGHTNLCLSEFTGEFKSYCRTCIPLNEKQKQMMKAEIEPYDYTCYICKTGMGFYSPYSWIEAKCCNNGYVHRVCIKKYALNSGYYLICIWCKSKEFREDVKRLGVFVPDRDANWEREKGAYRDLHRPSLRCDMEICHCPKGRDFLSNKWKIIRCTLCGLVGAHNPLCIPGFEKAKQPLKEIKCDTCSVIEHTLVKAANQSRNINETLDIDTSLYMTKTCRGTTASPHSEITEFSDEDSEDSKVTIINNALISNTMSMTDIVVPLLTQSTETESLLEKSQDKQHVSTDKSYDLHNMNKSLDKCVLQSTETEKLIEKGSKKDASQDMAKTLEKCVSNENGNALLQLENCNKESSGPPPPHLIQMAVDHMLALFDP</sequence>
<dbReference type="Pfam" id="PF26054">
    <property type="entry name" value="PHD_G2E3"/>
    <property type="match status" value="1"/>
</dbReference>
<evidence type="ECO:0000313" key="5">
    <source>
        <dbReference type="EnsemblMetazoa" id="SCAU002322-PA"/>
    </source>
</evidence>
<evidence type="ECO:0000313" key="6">
    <source>
        <dbReference type="Proteomes" id="UP000095300"/>
    </source>
</evidence>
<dbReference type="InterPro" id="IPR034732">
    <property type="entry name" value="EPHD"/>
</dbReference>
<dbReference type="Pfam" id="PF13771">
    <property type="entry name" value="zf-HC5HC2H"/>
    <property type="match status" value="1"/>
</dbReference>
<name>A0A1I8NV89_STOCA</name>
<proteinExistence type="predicted"/>
<evidence type="ECO:0000259" key="4">
    <source>
        <dbReference type="PROSITE" id="PS51805"/>
    </source>
</evidence>
<dbReference type="AlphaFoldDB" id="A0A1I8NV89"/>
<gene>
    <name evidence="5" type="primary">106082094</name>
</gene>
<accession>A0A1I8NV89</accession>
<dbReference type="EnsemblMetazoa" id="SCAU002322-RB">
    <property type="protein sequence ID" value="SCAU002322-PB"/>
    <property type="gene ID" value="SCAU002322"/>
</dbReference>
<organism evidence="5 6">
    <name type="scientific">Stomoxys calcitrans</name>
    <name type="common">Stable fly</name>
    <name type="synonym">Conops calcitrans</name>
    <dbReference type="NCBI Taxonomy" id="35570"/>
    <lineage>
        <taxon>Eukaryota</taxon>
        <taxon>Metazoa</taxon>
        <taxon>Ecdysozoa</taxon>
        <taxon>Arthropoda</taxon>
        <taxon>Hexapoda</taxon>
        <taxon>Insecta</taxon>
        <taxon>Pterygota</taxon>
        <taxon>Neoptera</taxon>
        <taxon>Endopterygota</taxon>
        <taxon>Diptera</taxon>
        <taxon>Brachycera</taxon>
        <taxon>Muscomorpha</taxon>
        <taxon>Muscoidea</taxon>
        <taxon>Muscidae</taxon>
        <taxon>Stomoxys</taxon>
    </lineage>
</organism>
<feature type="domain" description="PHD-type" evidence="4">
    <location>
        <begin position="11"/>
        <end position="128"/>
    </location>
</feature>
<dbReference type="InterPro" id="IPR059102">
    <property type="entry name" value="PHD_PHF7/G2E3-like"/>
</dbReference>
<dbReference type="PROSITE" id="PS01359">
    <property type="entry name" value="ZF_PHD_1"/>
    <property type="match status" value="1"/>
</dbReference>
<keyword evidence="6" id="KW-1185">Reference proteome</keyword>
<dbReference type="GO" id="GO:0005634">
    <property type="term" value="C:nucleus"/>
    <property type="evidence" value="ECO:0007669"/>
    <property type="project" value="TreeGrafter"/>
</dbReference>
<keyword evidence="2" id="KW-0863">Zinc-finger</keyword>
<protein>
    <recommendedName>
        <fullName evidence="4">PHD-type domain-containing protein</fullName>
    </recommendedName>
</protein>